<evidence type="ECO:0000313" key="1">
    <source>
        <dbReference type="EMBL" id="KAL2653818.1"/>
    </source>
</evidence>
<dbReference type="AlphaFoldDB" id="A0ABD1ZQS8"/>
<comment type="caution">
    <text evidence="1">The sequence shown here is derived from an EMBL/GenBank/DDBJ whole genome shotgun (WGS) entry which is preliminary data.</text>
</comment>
<proteinExistence type="predicted"/>
<dbReference type="EMBL" id="JBHFFA010000001">
    <property type="protein sequence ID" value="KAL2653818.1"/>
    <property type="molecule type" value="Genomic_DNA"/>
</dbReference>
<sequence length="80" mass="8908">MNRWPSEFGLPRPRCPIWSTSLKSKSHDPCAASPTLGTTELRVPVLLTSTEASPKYGDEEDKGPFIFATLQLLQVELNSY</sequence>
<reference evidence="1 2" key="1">
    <citation type="submission" date="2024-09" db="EMBL/GenBank/DDBJ databases">
        <title>Chromosome-scale assembly of Riccia fluitans.</title>
        <authorList>
            <person name="Paukszto L."/>
            <person name="Sawicki J."/>
            <person name="Karawczyk K."/>
            <person name="Piernik-Szablinska J."/>
            <person name="Szczecinska M."/>
            <person name="Mazdziarz M."/>
        </authorList>
    </citation>
    <scope>NUCLEOTIDE SEQUENCE [LARGE SCALE GENOMIC DNA]</scope>
    <source>
        <strain evidence="1">Rf_01</strain>
        <tissue evidence="1">Aerial parts of the thallus</tissue>
    </source>
</reference>
<keyword evidence="2" id="KW-1185">Reference proteome</keyword>
<evidence type="ECO:0000313" key="2">
    <source>
        <dbReference type="Proteomes" id="UP001605036"/>
    </source>
</evidence>
<organism evidence="1 2">
    <name type="scientific">Riccia fluitans</name>
    <dbReference type="NCBI Taxonomy" id="41844"/>
    <lineage>
        <taxon>Eukaryota</taxon>
        <taxon>Viridiplantae</taxon>
        <taxon>Streptophyta</taxon>
        <taxon>Embryophyta</taxon>
        <taxon>Marchantiophyta</taxon>
        <taxon>Marchantiopsida</taxon>
        <taxon>Marchantiidae</taxon>
        <taxon>Marchantiales</taxon>
        <taxon>Ricciaceae</taxon>
        <taxon>Riccia</taxon>
    </lineage>
</organism>
<name>A0ABD1ZQS8_9MARC</name>
<accession>A0ABD1ZQS8</accession>
<protein>
    <submittedName>
        <fullName evidence="1">Uncharacterized protein</fullName>
    </submittedName>
</protein>
<dbReference type="Proteomes" id="UP001605036">
    <property type="component" value="Unassembled WGS sequence"/>
</dbReference>
<gene>
    <name evidence="1" type="ORF">R1flu_021946</name>
</gene>